<comment type="caution">
    <text evidence="2">The sequence shown here is derived from an EMBL/GenBank/DDBJ whole genome shotgun (WGS) entry which is preliminary data.</text>
</comment>
<evidence type="ECO:0008006" key="3">
    <source>
        <dbReference type="Google" id="ProtNLM"/>
    </source>
</evidence>
<gene>
    <name evidence="2" type="ORF">LCGC14_0558180</name>
</gene>
<dbReference type="EMBL" id="LAZR01000786">
    <property type="protein sequence ID" value="KKN57831.1"/>
    <property type="molecule type" value="Genomic_DNA"/>
</dbReference>
<feature type="transmembrane region" description="Helical" evidence="1">
    <location>
        <begin position="47"/>
        <end position="70"/>
    </location>
</feature>
<name>A0A0F9U9A9_9ZZZZ</name>
<keyword evidence="1" id="KW-0472">Membrane</keyword>
<reference evidence="2" key="1">
    <citation type="journal article" date="2015" name="Nature">
        <title>Complex archaea that bridge the gap between prokaryotes and eukaryotes.</title>
        <authorList>
            <person name="Spang A."/>
            <person name="Saw J.H."/>
            <person name="Jorgensen S.L."/>
            <person name="Zaremba-Niedzwiedzka K."/>
            <person name="Martijn J."/>
            <person name="Lind A.E."/>
            <person name="van Eijk R."/>
            <person name="Schleper C."/>
            <person name="Guy L."/>
            <person name="Ettema T.J."/>
        </authorList>
    </citation>
    <scope>NUCLEOTIDE SEQUENCE</scope>
</reference>
<feature type="transmembrane region" description="Helical" evidence="1">
    <location>
        <begin position="82"/>
        <end position="104"/>
    </location>
</feature>
<evidence type="ECO:0000256" key="1">
    <source>
        <dbReference type="SAM" id="Phobius"/>
    </source>
</evidence>
<dbReference type="AlphaFoldDB" id="A0A0F9U9A9"/>
<feature type="transmembrane region" description="Helical" evidence="1">
    <location>
        <begin position="116"/>
        <end position="136"/>
    </location>
</feature>
<sequence length="170" mass="18483">MNIILRYVDLCRLKAGPADMPASVTLLQATLLAYFLLGISISRIDSAWNISIMASLADTVFMMVAIKLMLSIKGLQTRYQQTLIAIAGAGIVLDLIGLPLLYWLNQIDEPQQGTSVAMLLMIALMFWSLMVVAHIFRQALDIKVGSSAILTIIYTVLSLLVLGLTLSGVA</sequence>
<evidence type="ECO:0000313" key="2">
    <source>
        <dbReference type="EMBL" id="KKN57831.1"/>
    </source>
</evidence>
<accession>A0A0F9U9A9</accession>
<keyword evidence="1" id="KW-0812">Transmembrane</keyword>
<protein>
    <recommendedName>
        <fullName evidence="3">Yip1 domain-containing protein</fullName>
    </recommendedName>
</protein>
<organism evidence="2">
    <name type="scientific">marine sediment metagenome</name>
    <dbReference type="NCBI Taxonomy" id="412755"/>
    <lineage>
        <taxon>unclassified sequences</taxon>
        <taxon>metagenomes</taxon>
        <taxon>ecological metagenomes</taxon>
    </lineage>
</organism>
<keyword evidence="1" id="KW-1133">Transmembrane helix</keyword>
<proteinExistence type="predicted"/>
<feature type="transmembrane region" description="Helical" evidence="1">
    <location>
        <begin position="21"/>
        <end position="41"/>
    </location>
</feature>
<feature type="transmembrane region" description="Helical" evidence="1">
    <location>
        <begin position="148"/>
        <end position="169"/>
    </location>
</feature>